<dbReference type="GO" id="GO:0016757">
    <property type="term" value="F:glycosyltransferase activity"/>
    <property type="evidence" value="ECO:0007669"/>
    <property type="project" value="UniProtKB-KW"/>
</dbReference>
<organism evidence="3">
    <name type="scientific">Nakamurella sp. A5-74</name>
    <dbReference type="NCBI Taxonomy" id="3158264"/>
    <lineage>
        <taxon>Bacteria</taxon>
        <taxon>Bacillati</taxon>
        <taxon>Actinomycetota</taxon>
        <taxon>Actinomycetes</taxon>
        <taxon>Nakamurellales</taxon>
        <taxon>Nakamurellaceae</taxon>
        <taxon>Nakamurella</taxon>
    </lineage>
</organism>
<accession>A0AAU8DKI9</accession>
<proteinExistence type="predicted"/>
<dbReference type="PANTHER" id="PTHR46401:SF2">
    <property type="entry name" value="GLYCOSYLTRANSFERASE WBBK-RELATED"/>
    <property type="match status" value="1"/>
</dbReference>
<gene>
    <name evidence="3" type="ORF">ABLG96_15540</name>
</gene>
<feature type="domain" description="Glycosyl transferase family 1" evidence="2">
    <location>
        <begin position="344"/>
        <end position="502"/>
    </location>
</feature>
<protein>
    <submittedName>
        <fullName evidence="3">Glycosyltransferase</fullName>
        <ecNumber evidence="3">2.4.-.-</ecNumber>
    </submittedName>
</protein>
<dbReference type="InterPro" id="IPR001296">
    <property type="entry name" value="Glyco_trans_1"/>
</dbReference>
<evidence type="ECO:0000259" key="2">
    <source>
        <dbReference type="Pfam" id="PF00534"/>
    </source>
</evidence>
<reference evidence="3" key="1">
    <citation type="submission" date="2024-05" db="EMBL/GenBank/DDBJ databases">
        <authorList>
            <person name="Cai S.Y."/>
            <person name="Jin L.M."/>
            <person name="Li H.R."/>
        </authorList>
    </citation>
    <scope>NUCLEOTIDE SEQUENCE</scope>
    <source>
        <strain evidence="3">A5-74</strain>
    </source>
</reference>
<dbReference type="EMBL" id="CP159218">
    <property type="protein sequence ID" value="XCG62634.1"/>
    <property type="molecule type" value="Genomic_DNA"/>
</dbReference>
<dbReference type="SUPFAM" id="SSF53756">
    <property type="entry name" value="UDP-Glycosyltransferase/glycogen phosphorylase"/>
    <property type="match status" value="1"/>
</dbReference>
<keyword evidence="3" id="KW-0328">Glycosyltransferase</keyword>
<sequence>MSLRSKVMKATELTGAARTLIRGRARSHEPKAIAADIDGLGRERRDALRARMQSLIHTLGGTQPGRKDSESLVVALAAALEPADEETIWLLLAVMEARLPTVPRVLAATRAARLSGTAAAIRLALWNGPARRLLDRGPWRQVKIVTGAVLVDVHHTSQTDFATGIQRVTRETTRRWAAEHDVTMVGWTEHLQALRALTPIEARRAFWGGPAVPVPADDAVVVPWQSIFLLPELSAEVARTGRQMALARFGRVHYGAIGYDLVPVTSAETSHSGMLPGFASNLAALRHADVVVPISEAAGNEYRGWRAMLAGIDLPGPSILPVVLPSQAPPADTRALAAAAQRLKLGELPMVLVVGSHEPRKNHTAVLHAAEVLWREGHRFSLTFIGGNSWNSERFQAHLAKLQLAGRPVESISAADDDLLWSAFRLARFTVFPSVNEGFGLPVAESLAAGTPAITSAFGSMQEIAAAGGALLVDPRDDESVTDGMRRLVTDDALLDELRAQAAARVPGSWDDYAGRTWRILTTGRDEHTA</sequence>
<evidence type="ECO:0000256" key="1">
    <source>
        <dbReference type="ARBA" id="ARBA00022679"/>
    </source>
</evidence>
<keyword evidence="1 3" id="KW-0808">Transferase</keyword>
<dbReference type="EC" id="2.4.-.-" evidence="3"/>
<dbReference type="RefSeq" id="WP_353648249.1">
    <property type="nucleotide sequence ID" value="NZ_CP159218.1"/>
</dbReference>
<dbReference type="AlphaFoldDB" id="A0AAU8DKI9"/>
<evidence type="ECO:0000313" key="3">
    <source>
        <dbReference type="EMBL" id="XCG62634.1"/>
    </source>
</evidence>
<dbReference type="Gene3D" id="3.40.50.2000">
    <property type="entry name" value="Glycogen Phosphorylase B"/>
    <property type="match status" value="1"/>
</dbReference>
<name>A0AAU8DKI9_9ACTN</name>
<dbReference type="Pfam" id="PF00534">
    <property type="entry name" value="Glycos_transf_1"/>
    <property type="match status" value="1"/>
</dbReference>
<dbReference type="PANTHER" id="PTHR46401">
    <property type="entry name" value="GLYCOSYLTRANSFERASE WBBK-RELATED"/>
    <property type="match status" value="1"/>
</dbReference>